<dbReference type="GO" id="GO:0003690">
    <property type="term" value="F:double-stranded DNA binding"/>
    <property type="evidence" value="ECO:0007669"/>
    <property type="project" value="UniProtKB-UniRule"/>
</dbReference>
<evidence type="ECO:0000256" key="3">
    <source>
        <dbReference type="ARBA" id="ARBA00022490"/>
    </source>
</evidence>
<comment type="function">
    <text evidence="5">Binds double-stranded DNA tightly but without sequence specificity. Involved in DNA compaction.</text>
</comment>
<proteinExistence type="inferred from homology"/>
<dbReference type="InterPro" id="IPR002775">
    <property type="entry name" value="DNA/RNA-bd_Alba-like"/>
</dbReference>
<reference evidence="7" key="1">
    <citation type="journal article" date="2020" name="mSystems">
        <title>Genome- and Community-Level Interaction Insights into Carbon Utilization and Element Cycling Functions of Hydrothermarchaeota in Hydrothermal Sediment.</title>
        <authorList>
            <person name="Zhou Z."/>
            <person name="Liu Y."/>
            <person name="Xu W."/>
            <person name="Pan J."/>
            <person name="Luo Z.H."/>
            <person name="Li M."/>
        </authorList>
    </citation>
    <scope>NUCLEOTIDE SEQUENCE [LARGE SCALE GENOMIC DNA]</scope>
    <source>
        <strain evidence="7">SpSt-468</strain>
    </source>
</reference>
<accession>A0A7C3J1U4</accession>
<dbReference type="Pfam" id="PF01918">
    <property type="entry name" value="Alba"/>
    <property type="match status" value="1"/>
</dbReference>
<organism evidence="7">
    <name type="scientific">Candidatus Methanomethylicus mesodigestus</name>
    <dbReference type="NCBI Taxonomy" id="1867258"/>
    <lineage>
        <taxon>Archaea</taxon>
        <taxon>Thermoproteota</taxon>
        <taxon>Methanosuratincolia</taxon>
        <taxon>Candidatus Methanomethylicales</taxon>
        <taxon>Candidatus Methanomethylicaceae</taxon>
        <taxon>Candidatus Methanomethylicus</taxon>
    </lineage>
</organism>
<evidence type="ECO:0000313" key="7">
    <source>
        <dbReference type="EMBL" id="HFK20135.1"/>
    </source>
</evidence>
<evidence type="ECO:0000256" key="2">
    <source>
        <dbReference type="ARBA" id="ARBA00022454"/>
    </source>
</evidence>
<comment type="subcellular location">
    <subcellularLocation>
        <location evidence="5">Cytoplasm</location>
    </subcellularLocation>
    <subcellularLocation>
        <location evidence="5">Chromosome</location>
    </subcellularLocation>
</comment>
<protein>
    <recommendedName>
        <fullName evidence="5">DNA/RNA-binding protein Alba</fullName>
    </recommendedName>
</protein>
<dbReference type="GO" id="GO:0003723">
    <property type="term" value="F:RNA binding"/>
    <property type="evidence" value="ECO:0007669"/>
    <property type="project" value="InterPro"/>
</dbReference>
<dbReference type="Gene3D" id="3.30.110.20">
    <property type="entry name" value="Alba-like domain"/>
    <property type="match status" value="1"/>
</dbReference>
<keyword evidence="5" id="KW-0007">Acetylation</keyword>
<dbReference type="HAMAP" id="MF_01122">
    <property type="entry name" value="AlbA"/>
    <property type="match status" value="1"/>
</dbReference>
<dbReference type="EMBL" id="DSTX01000002">
    <property type="protein sequence ID" value="HFK20135.1"/>
    <property type="molecule type" value="Genomic_DNA"/>
</dbReference>
<comment type="caution">
    <text evidence="7">The sequence shown here is derived from an EMBL/GenBank/DDBJ whole genome shotgun (WGS) entry which is preliminary data.</text>
</comment>
<name>A0A7C3J1U4_9CREN</name>
<dbReference type="InterPro" id="IPR036882">
    <property type="entry name" value="Alba-like_dom_sf"/>
</dbReference>
<dbReference type="GO" id="GO:0030261">
    <property type="term" value="P:chromosome condensation"/>
    <property type="evidence" value="ECO:0007669"/>
    <property type="project" value="UniProtKB-KW"/>
</dbReference>
<dbReference type="InterPro" id="IPR013795">
    <property type="entry name" value="DNA/RNA-bd_Alba"/>
</dbReference>
<evidence type="ECO:0000259" key="6">
    <source>
        <dbReference type="Pfam" id="PF01918"/>
    </source>
</evidence>
<comment type="similarity">
    <text evidence="1 5">Belongs to the histone-like Alba family.</text>
</comment>
<dbReference type="GO" id="GO:0005694">
    <property type="term" value="C:chromosome"/>
    <property type="evidence" value="ECO:0007669"/>
    <property type="project" value="UniProtKB-SubCell"/>
</dbReference>
<keyword evidence="4 5" id="KW-0238">DNA-binding</keyword>
<keyword evidence="2 5" id="KW-0158">Chromosome</keyword>
<evidence type="ECO:0000256" key="1">
    <source>
        <dbReference type="ARBA" id="ARBA00008018"/>
    </source>
</evidence>
<dbReference type="SUPFAM" id="SSF82704">
    <property type="entry name" value="AlbA-like"/>
    <property type="match status" value="1"/>
</dbReference>
<keyword evidence="5" id="KW-0226">DNA condensation</keyword>
<evidence type="ECO:0000256" key="5">
    <source>
        <dbReference type="HAMAP-Rule" id="MF_01122"/>
    </source>
</evidence>
<gene>
    <name evidence="5" type="primary">albA</name>
    <name evidence="7" type="ORF">ENS19_02535</name>
</gene>
<feature type="modified residue" description="N6-acetyllysine" evidence="5">
    <location>
        <position position="10"/>
    </location>
</feature>
<dbReference type="GO" id="GO:0005737">
    <property type="term" value="C:cytoplasm"/>
    <property type="evidence" value="ECO:0007669"/>
    <property type="project" value="UniProtKB-SubCell"/>
</dbReference>
<comment type="PTM">
    <text evidence="5">Acetylated. Acetylation at Lys-10 decreases DNA-binding affinity.</text>
</comment>
<keyword evidence="3 5" id="KW-0963">Cytoplasm</keyword>
<dbReference type="PIRSF" id="PIRSF028732">
    <property type="entry name" value="Alba"/>
    <property type="match status" value="1"/>
</dbReference>
<feature type="domain" description="DNA/RNA-binding protein Alba-like" evidence="6">
    <location>
        <begin position="5"/>
        <end position="63"/>
    </location>
</feature>
<dbReference type="AlphaFoldDB" id="A0A7C3J1U4"/>
<evidence type="ECO:0000256" key="4">
    <source>
        <dbReference type="ARBA" id="ARBA00023125"/>
    </source>
</evidence>
<sequence>MPRDVILVGKKPIMSYAMAALMQLTESGEITVKARGRAISRAVDVAEVVSKRFLSGANVTKTVSIGTEVLGEPPKNVSTIEIKISGKAAKSQ</sequence>